<dbReference type="GO" id="GO:0016810">
    <property type="term" value="F:hydrolase activity, acting on carbon-nitrogen (but not peptide) bonds"/>
    <property type="evidence" value="ECO:0007669"/>
    <property type="project" value="InterPro"/>
</dbReference>
<gene>
    <name evidence="2" type="ORF">METZ01_LOCUS111657</name>
</gene>
<dbReference type="Pfam" id="PF01979">
    <property type="entry name" value="Amidohydro_1"/>
    <property type="match status" value="1"/>
</dbReference>
<reference evidence="2" key="1">
    <citation type="submission" date="2018-05" db="EMBL/GenBank/DDBJ databases">
        <authorList>
            <person name="Lanie J.A."/>
            <person name="Ng W.-L."/>
            <person name="Kazmierczak K.M."/>
            <person name="Andrzejewski T.M."/>
            <person name="Davidsen T.M."/>
            <person name="Wayne K.J."/>
            <person name="Tettelin H."/>
            <person name="Glass J.I."/>
            <person name="Rusch D."/>
            <person name="Podicherti R."/>
            <person name="Tsui H.-C.T."/>
            <person name="Winkler M.E."/>
        </authorList>
    </citation>
    <scope>NUCLEOTIDE SEQUENCE</scope>
</reference>
<dbReference type="Gene3D" id="2.30.40.10">
    <property type="entry name" value="Urease, subunit C, domain 1"/>
    <property type="match status" value="1"/>
</dbReference>
<dbReference type="PANTHER" id="PTHR43135:SF3">
    <property type="entry name" value="ALPHA-D-RIBOSE 1-METHYLPHOSPHONATE 5-TRIPHOSPHATE DIPHOSPHATASE"/>
    <property type="match status" value="1"/>
</dbReference>
<name>A0A381X3J3_9ZZZZ</name>
<dbReference type="Gene3D" id="3.20.20.140">
    <property type="entry name" value="Metal-dependent hydrolases"/>
    <property type="match status" value="1"/>
</dbReference>
<dbReference type="EMBL" id="UINC01013643">
    <property type="protein sequence ID" value="SVA58803.1"/>
    <property type="molecule type" value="Genomic_DNA"/>
</dbReference>
<organism evidence="2">
    <name type="scientific">marine metagenome</name>
    <dbReference type="NCBI Taxonomy" id="408172"/>
    <lineage>
        <taxon>unclassified sequences</taxon>
        <taxon>metagenomes</taxon>
        <taxon>ecological metagenomes</taxon>
    </lineage>
</organism>
<dbReference type="InterPro" id="IPR032466">
    <property type="entry name" value="Metal_Hydrolase"/>
</dbReference>
<sequence length="410" mass="44297">MKKQAIIGSTIIDGTGSDPLRNGTILIEDGKIVEVGNADQIKLGPDVERIDAIGKFTMPGIIDSHVHVTPNQDVPDDIRINLRVGFNAISLLRQSLGAGVTTVVSIGGGPSAVELTNAINEGYVDRCANQITAGVVNASGGHVRGRHADGPWEIRKAVRELASAGCTMIKTAATAGFQWEHERVHWPDYTEEELTALVDEARMRDMPVAAHAHGHEGLKYAVNAKVHMIHHGALIDDEGLEAITKADLFFVPTLFTTSIGRVAKVEQPWTKERMEAAYPIHREGVSKAHKMGTKIALGTDGGAGDAMIELSEFVDCGLSPMDAIVAGTRNTADALSILERVGTVENGKDADLLIIGRNPLDDINVLQNQENIELVMTRGKVQTTSNEMRIYLNPRLDGPPRRIVRVNVDM</sequence>
<protein>
    <recommendedName>
        <fullName evidence="1">Amidohydrolase-related domain-containing protein</fullName>
    </recommendedName>
</protein>
<dbReference type="InterPro" id="IPR006680">
    <property type="entry name" value="Amidohydro-rel"/>
</dbReference>
<evidence type="ECO:0000313" key="2">
    <source>
        <dbReference type="EMBL" id="SVA58803.1"/>
    </source>
</evidence>
<proteinExistence type="predicted"/>
<dbReference type="SUPFAM" id="SSF51338">
    <property type="entry name" value="Composite domain of metallo-dependent hydrolases"/>
    <property type="match status" value="1"/>
</dbReference>
<accession>A0A381X3J3</accession>
<evidence type="ECO:0000259" key="1">
    <source>
        <dbReference type="Pfam" id="PF01979"/>
    </source>
</evidence>
<dbReference type="InterPro" id="IPR011059">
    <property type="entry name" value="Metal-dep_hydrolase_composite"/>
</dbReference>
<dbReference type="InterPro" id="IPR051781">
    <property type="entry name" value="Metallo-dep_Hydrolase"/>
</dbReference>
<dbReference type="PANTHER" id="PTHR43135">
    <property type="entry name" value="ALPHA-D-RIBOSE 1-METHYLPHOSPHONATE 5-TRIPHOSPHATE DIPHOSPHATASE"/>
    <property type="match status" value="1"/>
</dbReference>
<dbReference type="AlphaFoldDB" id="A0A381X3J3"/>
<feature type="domain" description="Amidohydrolase-related" evidence="1">
    <location>
        <begin position="58"/>
        <end position="381"/>
    </location>
</feature>
<dbReference type="SUPFAM" id="SSF51556">
    <property type="entry name" value="Metallo-dependent hydrolases"/>
    <property type="match status" value="1"/>
</dbReference>